<name>A0ABY5YI85_9DEIO</name>
<organism evidence="2 3">
    <name type="scientific">Deinococcus rubellus</name>
    <dbReference type="NCBI Taxonomy" id="1889240"/>
    <lineage>
        <taxon>Bacteria</taxon>
        <taxon>Thermotogati</taxon>
        <taxon>Deinococcota</taxon>
        <taxon>Deinococci</taxon>
        <taxon>Deinococcales</taxon>
        <taxon>Deinococcaceae</taxon>
        <taxon>Deinococcus</taxon>
    </lineage>
</organism>
<evidence type="ECO:0000313" key="3">
    <source>
        <dbReference type="Proteomes" id="UP001060261"/>
    </source>
</evidence>
<keyword evidence="1" id="KW-1133">Transmembrane helix</keyword>
<reference evidence="2" key="1">
    <citation type="submission" date="2022-09" db="EMBL/GenBank/DDBJ databases">
        <title>genome sequence of Deinococcus rubellus.</title>
        <authorList>
            <person name="Srinivasan S."/>
        </authorList>
    </citation>
    <scope>NUCLEOTIDE SEQUENCE</scope>
    <source>
        <strain evidence="2">Ant6</strain>
    </source>
</reference>
<keyword evidence="3" id="KW-1185">Reference proteome</keyword>
<sequence>MPTEATQMPPFNPRVAVLGLGCALILWLSVSPLVLSISRQLAGKQT</sequence>
<evidence type="ECO:0000313" key="2">
    <source>
        <dbReference type="EMBL" id="UWX64835.1"/>
    </source>
</evidence>
<dbReference type="EMBL" id="CP104213">
    <property type="protein sequence ID" value="UWX64835.1"/>
    <property type="molecule type" value="Genomic_DNA"/>
</dbReference>
<protein>
    <recommendedName>
        <fullName evidence="4">EamA family transporter</fullName>
    </recommendedName>
</protein>
<proteinExistence type="predicted"/>
<accession>A0ABY5YI85</accession>
<gene>
    <name evidence="2" type="ORF">N0D28_04000</name>
</gene>
<evidence type="ECO:0000256" key="1">
    <source>
        <dbReference type="SAM" id="Phobius"/>
    </source>
</evidence>
<dbReference type="Proteomes" id="UP001060261">
    <property type="component" value="Chromosome"/>
</dbReference>
<feature type="transmembrane region" description="Helical" evidence="1">
    <location>
        <begin position="15"/>
        <end position="35"/>
    </location>
</feature>
<evidence type="ECO:0008006" key="4">
    <source>
        <dbReference type="Google" id="ProtNLM"/>
    </source>
</evidence>
<keyword evidence="1" id="KW-0472">Membrane</keyword>
<dbReference type="RefSeq" id="WP_260561095.1">
    <property type="nucleotide sequence ID" value="NZ_BAABEC010000028.1"/>
</dbReference>
<keyword evidence="1" id="KW-0812">Transmembrane</keyword>